<keyword evidence="2" id="KW-0539">Nucleus</keyword>
<keyword evidence="5" id="KW-1185">Reference proteome</keyword>
<protein>
    <submittedName>
        <fullName evidence="4">Uncharacterized protein</fullName>
    </submittedName>
</protein>
<dbReference type="InterPro" id="IPR003822">
    <property type="entry name" value="PAH"/>
</dbReference>
<dbReference type="EMBL" id="OU503037">
    <property type="protein sequence ID" value="CAI9756955.1"/>
    <property type="molecule type" value="Genomic_DNA"/>
</dbReference>
<evidence type="ECO:0000256" key="1">
    <source>
        <dbReference type="ARBA" id="ARBA00004123"/>
    </source>
</evidence>
<feature type="region of interest" description="Disordered" evidence="3">
    <location>
        <begin position="261"/>
        <end position="323"/>
    </location>
</feature>
<feature type="compositionally biased region" description="Basic residues" evidence="3">
    <location>
        <begin position="312"/>
        <end position="323"/>
    </location>
</feature>
<organism evidence="4 5">
    <name type="scientific">Fraxinus pennsylvanica</name>
    <dbReference type="NCBI Taxonomy" id="56036"/>
    <lineage>
        <taxon>Eukaryota</taxon>
        <taxon>Viridiplantae</taxon>
        <taxon>Streptophyta</taxon>
        <taxon>Embryophyta</taxon>
        <taxon>Tracheophyta</taxon>
        <taxon>Spermatophyta</taxon>
        <taxon>Magnoliopsida</taxon>
        <taxon>eudicotyledons</taxon>
        <taxon>Gunneridae</taxon>
        <taxon>Pentapetalae</taxon>
        <taxon>asterids</taxon>
        <taxon>lamiids</taxon>
        <taxon>Lamiales</taxon>
        <taxon>Oleaceae</taxon>
        <taxon>Oleeae</taxon>
        <taxon>Fraxinus</taxon>
    </lineage>
</organism>
<name>A0AAD2DM70_9LAMI</name>
<evidence type="ECO:0000256" key="3">
    <source>
        <dbReference type="SAM" id="MobiDB-lite"/>
    </source>
</evidence>
<accession>A0AAD2DM70</accession>
<feature type="compositionally biased region" description="Low complexity" evidence="3">
    <location>
        <begin position="264"/>
        <end position="279"/>
    </location>
</feature>
<dbReference type="InterPro" id="IPR039774">
    <property type="entry name" value="Sin3-like"/>
</dbReference>
<evidence type="ECO:0000313" key="5">
    <source>
        <dbReference type="Proteomes" id="UP000834106"/>
    </source>
</evidence>
<gene>
    <name evidence="4" type="ORF">FPE_LOCUS4385</name>
</gene>
<evidence type="ECO:0000313" key="4">
    <source>
        <dbReference type="EMBL" id="CAI9756955.1"/>
    </source>
</evidence>
<dbReference type="Gene3D" id="1.20.1160.11">
    <property type="entry name" value="Paired amphipathic helix"/>
    <property type="match status" value="2"/>
</dbReference>
<reference evidence="4" key="1">
    <citation type="submission" date="2023-05" db="EMBL/GenBank/DDBJ databases">
        <authorList>
            <person name="Huff M."/>
        </authorList>
    </citation>
    <scope>NUCLEOTIDE SEQUENCE</scope>
</reference>
<dbReference type="GO" id="GO:0005634">
    <property type="term" value="C:nucleus"/>
    <property type="evidence" value="ECO:0007669"/>
    <property type="project" value="UniProtKB-SubCell"/>
</dbReference>
<comment type="subcellular location">
    <subcellularLocation>
        <location evidence="1">Nucleus</location>
    </subcellularLocation>
</comment>
<dbReference type="InterPro" id="IPR036600">
    <property type="entry name" value="PAH_sf"/>
</dbReference>
<dbReference type="Proteomes" id="UP000834106">
    <property type="component" value="Chromosome 2"/>
</dbReference>
<evidence type="ECO:0000256" key="2">
    <source>
        <dbReference type="ARBA" id="ARBA00023242"/>
    </source>
</evidence>
<sequence length="323" mass="37457">MAFKPSFDNALSFVDIVKQRFHDQESIYREFRYLCEGFSREFTDPESVISQVKNLFSDHPDLISHFLNFVPNILQRDKEAAAAACAPTTSRNSSDEDGREKTKSCIEFVNWVAGTLQDDYKYKLFLDAVNGLGKYKDIDRVREEVSVIFKDYPDLDIEFSRFLLDAVLQEITECKQVLFDCEDEMYEFDMKYHSLKSKMEAVDQVAEELKRNQNESIYIEDYVATIKSRLNNKYTKLKKDREMSKIKCARIMKETHEKINSHMASVKKASASASASAKRSTPESTPQAEDNKENTFSENEVNPRSEPEQVQRVKRVRVKYSKG</sequence>
<feature type="compositionally biased region" description="Basic and acidic residues" evidence="3">
    <location>
        <begin position="289"/>
        <end position="311"/>
    </location>
</feature>
<dbReference type="PANTHER" id="PTHR12346">
    <property type="entry name" value="SIN3B-RELATED"/>
    <property type="match status" value="1"/>
</dbReference>
<dbReference type="SUPFAM" id="SSF47762">
    <property type="entry name" value="PAH2 domain"/>
    <property type="match status" value="2"/>
</dbReference>
<dbReference type="Pfam" id="PF02671">
    <property type="entry name" value="PAH"/>
    <property type="match status" value="2"/>
</dbReference>
<dbReference type="AlphaFoldDB" id="A0AAD2DM70"/>
<dbReference type="GO" id="GO:0003714">
    <property type="term" value="F:transcription corepressor activity"/>
    <property type="evidence" value="ECO:0007669"/>
    <property type="project" value="InterPro"/>
</dbReference>
<proteinExistence type="predicted"/>